<dbReference type="Gene3D" id="1.25.10.10">
    <property type="entry name" value="Leucine-rich Repeat Variant"/>
    <property type="match status" value="1"/>
</dbReference>
<accession>A0ABT8KI12</accession>
<evidence type="ECO:0000313" key="1">
    <source>
        <dbReference type="EMBL" id="MDN5199889.1"/>
    </source>
</evidence>
<organism evidence="1 2">
    <name type="scientific">Splendidivirga corallicola</name>
    <dbReference type="NCBI Taxonomy" id="3051826"/>
    <lineage>
        <taxon>Bacteria</taxon>
        <taxon>Pseudomonadati</taxon>
        <taxon>Bacteroidota</taxon>
        <taxon>Cytophagia</taxon>
        <taxon>Cytophagales</taxon>
        <taxon>Splendidivirgaceae</taxon>
        <taxon>Splendidivirga</taxon>
    </lineage>
</organism>
<evidence type="ECO:0000313" key="2">
    <source>
        <dbReference type="Proteomes" id="UP001172082"/>
    </source>
</evidence>
<gene>
    <name evidence="1" type="ORF">QQ008_00910</name>
</gene>
<dbReference type="InterPro" id="IPR016024">
    <property type="entry name" value="ARM-type_fold"/>
</dbReference>
<dbReference type="InterPro" id="IPR011989">
    <property type="entry name" value="ARM-like"/>
</dbReference>
<dbReference type="Gene3D" id="3.40.390.10">
    <property type="entry name" value="Collagenase (Catalytic Domain)"/>
    <property type="match status" value="1"/>
</dbReference>
<keyword evidence="2" id="KW-1185">Reference proteome</keyword>
<dbReference type="Proteomes" id="UP001172082">
    <property type="component" value="Unassembled WGS sequence"/>
</dbReference>
<sequence length="421" mass="45510">MKTKIFLNATLSILILISFIVVGSGCGGGGNNPPGGDLVAYNLQIGRFTTTGLDNNRADAIISEMQAIIQQSDAMGDVACNVGFTRSGDVSAFSTGNGIINSLSDFTAVNDLPGQVKVVNQINWCGGLSPNIIGCAPVPGNSMVVIRFTPSQEGILWLHEFGHNKGLNHRNDPNAVMNGIIGSNRKSVNQAECDNYRNRNIPLSAITFAALETAKDTTKVEDFVKQIFIQGVPYDEANKYGEDDVPLLLKMLEDSTQIAYWSNIAVTLGIIGNEQAVDPLIDLIKSDSPDTLSNELYTAKTSAIMALGYLINKSGNQKSLDFLKGCLDPHAWDESQPNWVGPFQASTEQRNYQLSTMAILGLTLSGHQDALDALHKLAEPATTEDGKKFQAQVSNVLKEALETCELISEKGLSEYYKESKK</sequence>
<protein>
    <recommendedName>
        <fullName evidence="3">Peptidase M10 metallopeptidase domain-containing protein</fullName>
    </recommendedName>
</protein>
<comment type="caution">
    <text evidence="1">The sequence shown here is derived from an EMBL/GenBank/DDBJ whole genome shotgun (WGS) entry which is preliminary data.</text>
</comment>
<dbReference type="InterPro" id="IPR024079">
    <property type="entry name" value="MetalloPept_cat_dom_sf"/>
</dbReference>
<dbReference type="SUPFAM" id="SSF55486">
    <property type="entry name" value="Metalloproteases ('zincins'), catalytic domain"/>
    <property type="match status" value="1"/>
</dbReference>
<reference evidence="1" key="1">
    <citation type="submission" date="2023-06" db="EMBL/GenBank/DDBJ databases">
        <title>Genomic of Parafulvivirga corallium.</title>
        <authorList>
            <person name="Wang G."/>
        </authorList>
    </citation>
    <scope>NUCLEOTIDE SEQUENCE</scope>
    <source>
        <strain evidence="1">BMA10</strain>
    </source>
</reference>
<dbReference type="PROSITE" id="PS51257">
    <property type="entry name" value="PROKAR_LIPOPROTEIN"/>
    <property type="match status" value="1"/>
</dbReference>
<evidence type="ECO:0008006" key="3">
    <source>
        <dbReference type="Google" id="ProtNLM"/>
    </source>
</evidence>
<proteinExistence type="predicted"/>
<dbReference type="SUPFAM" id="SSF48371">
    <property type="entry name" value="ARM repeat"/>
    <property type="match status" value="1"/>
</dbReference>
<dbReference type="EMBL" id="JAUJEA010000001">
    <property type="protein sequence ID" value="MDN5199889.1"/>
    <property type="molecule type" value="Genomic_DNA"/>
</dbReference>
<name>A0ABT8KI12_9BACT</name>
<dbReference type="RefSeq" id="WP_346749920.1">
    <property type="nucleotide sequence ID" value="NZ_JAUJEA010000001.1"/>
</dbReference>